<gene>
    <name evidence="4" type="primary">mutL</name>
    <name evidence="8" type="ORF">C7438_0032</name>
</gene>
<dbReference type="PANTHER" id="PTHR10073:SF12">
    <property type="entry name" value="DNA MISMATCH REPAIR PROTEIN MLH1"/>
    <property type="match status" value="1"/>
</dbReference>
<dbReference type="Gene3D" id="3.30.1370.100">
    <property type="entry name" value="MutL, C-terminal domain, regulatory subdomain"/>
    <property type="match status" value="1"/>
</dbReference>
<evidence type="ECO:0000313" key="8">
    <source>
        <dbReference type="EMBL" id="RKQ88399.1"/>
    </source>
</evidence>
<dbReference type="PANTHER" id="PTHR10073">
    <property type="entry name" value="DNA MISMATCH REPAIR PROTEIN MLH, PMS, MUTL"/>
    <property type="match status" value="1"/>
</dbReference>
<dbReference type="SMART" id="SM00853">
    <property type="entry name" value="MutL_C"/>
    <property type="match status" value="1"/>
</dbReference>
<dbReference type="InterPro" id="IPR042121">
    <property type="entry name" value="MutL_C_regsub"/>
</dbReference>
<dbReference type="Gene3D" id="3.30.1540.20">
    <property type="entry name" value="MutL, C-terminal domain, dimerisation subdomain"/>
    <property type="match status" value="1"/>
</dbReference>
<dbReference type="InterPro" id="IPR020667">
    <property type="entry name" value="DNA_mismatch_repair_MutL"/>
</dbReference>
<dbReference type="InterPro" id="IPR038973">
    <property type="entry name" value="MutL/Mlh/Pms-like"/>
</dbReference>
<dbReference type="InterPro" id="IPR014762">
    <property type="entry name" value="DNA_mismatch_repair_CS"/>
</dbReference>
<keyword evidence="9" id="KW-1185">Reference proteome</keyword>
<dbReference type="InterPro" id="IPR002099">
    <property type="entry name" value="MutL/Mlh/PMS"/>
</dbReference>
<dbReference type="HAMAP" id="MF_00149">
    <property type="entry name" value="DNA_mis_repair"/>
    <property type="match status" value="1"/>
</dbReference>
<dbReference type="NCBIfam" id="TIGR00585">
    <property type="entry name" value="mutl"/>
    <property type="match status" value="1"/>
</dbReference>
<dbReference type="PROSITE" id="PS00058">
    <property type="entry name" value="DNA_MISMATCH_REPAIR_1"/>
    <property type="match status" value="1"/>
</dbReference>
<comment type="function">
    <text evidence="4">This protein is involved in the repair of mismatches in DNA. It is required for dam-dependent methyl-directed DNA mismatch repair. May act as a 'molecular matchmaker', a protein that promotes the formation of a stable complex between two or more DNA-binding proteins in an ATP-dependent manner without itself being part of a final effector complex.</text>
</comment>
<evidence type="ECO:0000256" key="2">
    <source>
        <dbReference type="ARBA" id="ARBA00022763"/>
    </source>
</evidence>
<dbReference type="EMBL" id="RBIJ01000001">
    <property type="protein sequence ID" value="RKQ88399.1"/>
    <property type="molecule type" value="Genomic_DNA"/>
</dbReference>
<dbReference type="Pfam" id="PF08676">
    <property type="entry name" value="MutL_C"/>
    <property type="match status" value="1"/>
</dbReference>
<evidence type="ECO:0000259" key="7">
    <source>
        <dbReference type="SMART" id="SM01340"/>
    </source>
</evidence>
<accession>A0A660L6E6</accession>
<evidence type="ECO:0000256" key="4">
    <source>
        <dbReference type="HAMAP-Rule" id="MF_00149"/>
    </source>
</evidence>
<feature type="region of interest" description="Disordered" evidence="5">
    <location>
        <begin position="346"/>
        <end position="423"/>
    </location>
</feature>
<dbReference type="CDD" id="cd16926">
    <property type="entry name" value="HATPase_MutL-MLH-PMS-like"/>
    <property type="match status" value="1"/>
</dbReference>
<keyword evidence="2 4" id="KW-0227">DNA damage</keyword>
<dbReference type="InterPro" id="IPR042120">
    <property type="entry name" value="MutL_C_dimsub"/>
</dbReference>
<dbReference type="InterPro" id="IPR013507">
    <property type="entry name" value="DNA_mismatch_S5_2-like"/>
</dbReference>
<dbReference type="InterPro" id="IPR014790">
    <property type="entry name" value="MutL_C"/>
</dbReference>
<evidence type="ECO:0000256" key="3">
    <source>
        <dbReference type="ARBA" id="ARBA00023204"/>
    </source>
</evidence>
<dbReference type="SUPFAM" id="SSF54211">
    <property type="entry name" value="Ribosomal protein S5 domain 2-like"/>
    <property type="match status" value="1"/>
</dbReference>
<dbReference type="InterPro" id="IPR014721">
    <property type="entry name" value="Ribsml_uS5_D2-typ_fold_subgr"/>
</dbReference>
<dbReference type="Pfam" id="PF01119">
    <property type="entry name" value="DNA_mis_repair"/>
    <property type="match status" value="1"/>
</dbReference>
<feature type="domain" description="MutL C-terminal dimerisation" evidence="6">
    <location>
        <begin position="491"/>
        <end position="631"/>
    </location>
</feature>
<dbReference type="InterPro" id="IPR020568">
    <property type="entry name" value="Ribosomal_Su5_D2-typ_SF"/>
</dbReference>
<dbReference type="SUPFAM" id="SSF55874">
    <property type="entry name" value="ATPase domain of HSP90 chaperone/DNA topoisomerase II/histidine kinase"/>
    <property type="match status" value="1"/>
</dbReference>
<dbReference type="InterPro" id="IPR036890">
    <property type="entry name" value="HATPase_C_sf"/>
</dbReference>
<dbReference type="GO" id="GO:0140664">
    <property type="term" value="F:ATP-dependent DNA damage sensor activity"/>
    <property type="evidence" value="ECO:0007669"/>
    <property type="project" value="InterPro"/>
</dbReference>
<feature type="region of interest" description="Disordered" evidence="5">
    <location>
        <begin position="439"/>
        <end position="468"/>
    </location>
</feature>
<evidence type="ECO:0000256" key="5">
    <source>
        <dbReference type="SAM" id="MobiDB-lite"/>
    </source>
</evidence>
<dbReference type="GO" id="GO:0005524">
    <property type="term" value="F:ATP binding"/>
    <property type="evidence" value="ECO:0007669"/>
    <property type="project" value="InterPro"/>
</dbReference>
<sequence>MAKIRVLPPEVVGHIAAGEVVERPASVAKELVENSLDAGARRVVVAYEGGGIALVRVRDDGEGISAEDLPHVFVRHATSKIARAEDLARVTTLGFRGEALPSIAAVARVRLVSRTPDAPVASWIEVEGGVVVGRGEEARAPGTEVVVRDLFFNTPARRKFVRSLVAEGAHLLEILERLALSRPDVAFAVYGGDRLAFATPGDGVLLHAYSSVAGAEAAREMIPVEGERGPWRVWGLVGAPSAARKRVRRMYFNVNGRPVRSFAWQRAVLDGYGTRLLREHRPPFVLFVEGPPERIDPNVHPAKWEVRLSEEDEHLLYGLVRDAVSRALARADRTFFFGELVRGRSAPTDAEGPMRGEDAGALPTPTESIPPEGSQGSPAPVSEAPPARSSEGIPPSERRSALSSFRGKVSGSGGVRASDVAERTRSRLRGPFAFLLQGRRLEAGTGSPPHGGEADTPEVVGTSREGGGPAHVREPQGGYGAGLSLAASPVPLLQLFDTYILAQGEGEYYLVDQHAAQERIWYERLRRAAADGTPAVQFLAVPWVFERSASEAEALAEHLEALREMGIDIAPFGPRRFRVRAVPDWLADEETFLAFLERFLGEGGRLGRLEFLDEFLKDRACKAAIKGNRRLTQEEMAGLLAELFRCSEPYTCPHGRPTIVRIGREDFERLFRRTVP</sequence>
<dbReference type="CDD" id="cd00782">
    <property type="entry name" value="MutL_Trans"/>
    <property type="match status" value="1"/>
</dbReference>
<dbReference type="AlphaFoldDB" id="A0A660L6E6"/>
<comment type="similarity">
    <text evidence="1 4">Belongs to the DNA mismatch repair MutL/HexB family.</text>
</comment>
<dbReference type="GO" id="GO:0006298">
    <property type="term" value="P:mismatch repair"/>
    <property type="evidence" value="ECO:0007669"/>
    <property type="project" value="UniProtKB-UniRule"/>
</dbReference>
<comment type="caution">
    <text evidence="8">The sequence shown here is derived from an EMBL/GenBank/DDBJ whole genome shotgun (WGS) entry which is preliminary data.</text>
</comment>
<dbReference type="SMART" id="SM01340">
    <property type="entry name" value="DNA_mis_repair"/>
    <property type="match status" value="1"/>
</dbReference>
<protein>
    <recommendedName>
        <fullName evidence="4">DNA mismatch repair protein MutL</fullName>
    </recommendedName>
</protein>
<dbReference type="RefSeq" id="WP_170143433.1">
    <property type="nucleotide sequence ID" value="NZ_RBIJ01000001.1"/>
</dbReference>
<organism evidence="8 9">
    <name type="scientific">Brockia lithotrophica</name>
    <dbReference type="NCBI Taxonomy" id="933949"/>
    <lineage>
        <taxon>Bacteria</taxon>
        <taxon>Bacillati</taxon>
        <taxon>Bacillota</taxon>
        <taxon>Bacilli</taxon>
        <taxon>Bacillales</taxon>
        <taxon>Bacillales Family X. Incertae Sedis</taxon>
        <taxon>Brockia</taxon>
    </lineage>
</organism>
<proteinExistence type="inferred from homology"/>
<dbReference type="GO" id="GO:0016887">
    <property type="term" value="F:ATP hydrolysis activity"/>
    <property type="evidence" value="ECO:0007669"/>
    <property type="project" value="InterPro"/>
</dbReference>
<dbReference type="SUPFAM" id="SSF118116">
    <property type="entry name" value="DNA mismatch repair protein MutL"/>
    <property type="match status" value="1"/>
</dbReference>
<evidence type="ECO:0000313" key="9">
    <source>
        <dbReference type="Proteomes" id="UP000267019"/>
    </source>
</evidence>
<name>A0A660L6E6_9BACL</name>
<dbReference type="Gene3D" id="3.30.565.10">
    <property type="entry name" value="Histidine kinase-like ATPase, C-terminal domain"/>
    <property type="match status" value="1"/>
</dbReference>
<reference evidence="8 9" key="1">
    <citation type="submission" date="2018-10" db="EMBL/GenBank/DDBJ databases">
        <title>Genomic Encyclopedia of Type Strains, Phase IV (KMG-IV): sequencing the most valuable type-strain genomes for metagenomic binning, comparative biology and taxonomic classification.</title>
        <authorList>
            <person name="Goeker M."/>
        </authorList>
    </citation>
    <scope>NUCLEOTIDE SEQUENCE [LARGE SCALE GENOMIC DNA]</scope>
    <source>
        <strain evidence="8 9">DSM 22653</strain>
    </source>
</reference>
<dbReference type="FunFam" id="3.30.565.10:FF:000003">
    <property type="entry name" value="DNA mismatch repair endonuclease MutL"/>
    <property type="match status" value="1"/>
</dbReference>
<evidence type="ECO:0000256" key="1">
    <source>
        <dbReference type="ARBA" id="ARBA00006082"/>
    </source>
</evidence>
<dbReference type="Gene3D" id="3.30.230.10">
    <property type="match status" value="1"/>
</dbReference>
<dbReference type="InterPro" id="IPR037198">
    <property type="entry name" value="MutL_C_sf"/>
</dbReference>
<dbReference type="GO" id="GO:0030983">
    <property type="term" value="F:mismatched DNA binding"/>
    <property type="evidence" value="ECO:0007669"/>
    <property type="project" value="InterPro"/>
</dbReference>
<dbReference type="GO" id="GO:0032300">
    <property type="term" value="C:mismatch repair complex"/>
    <property type="evidence" value="ECO:0007669"/>
    <property type="project" value="InterPro"/>
</dbReference>
<evidence type="ECO:0000259" key="6">
    <source>
        <dbReference type="SMART" id="SM00853"/>
    </source>
</evidence>
<feature type="domain" description="DNA mismatch repair protein S5" evidence="7">
    <location>
        <begin position="209"/>
        <end position="329"/>
    </location>
</feature>
<dbReference type="Proteomes" id="UP000267019">
    <property type="component" value="Unassembled WGS sequence"/>
</dbReference>
<keyword evidence="3 4" id="KW-0234">DNA repair</keyword>
<dbReference type="Pfam" id="PF13589">
    <property type="entry name" value="HATPase_c_3"/>
    <property type="match status" value="1"/>
</dbReference>